<evidence type="ECO:0000256" key="2">
    <source>
        <dbReference type="ARBA" id="ARBA00022448"/>
    </source>
</evidence>
<comment type="similarity">
    <text evidence="1">Belongs to the bacterial solute-binding protein 1 family.</text>
</comment>
<sequence length="475" mass="48556">MSTFPSSLPPRARLRARVAAGCLTTALALTLTACGGSDGGSDDGKAADAAPGPSALDGAKNAVTVTLWHGLGGPAGQALQNEIDAFNKANAGKIVVKASFQGSYADAIAKYTSAIRSGGTPSVMISNDITSGYLRDAGQTVSAQDMAAANPKDLDLDKLRPAARNYYTADGKLLAVPLNTSMPLLYVNDKLLDRAKVDRSTLGTLTGVAEAARKVHAALPDVKGIDQPLDGWWFEQLTAAAGVPYCTPDNGRKSGGATALSLTSAAQRSAFGIMAKLYTDGVGLDTGDDGNAALSAFAAGKTAMMFNSSGAIGGLTEAGMKGYSALPYPLSGSPSTAGAAIGGAAMWVDRAGHSAAEQVAGWKLVSYLASPEAQERFAKASGYAPINTDVDNSSTWKAFLAQHEPYAVLGKQFADTPATTATSGCLSGAMPGVREAVVPEMQQAFSGKKSIDSALKAAQDAATAKIKDYREQAGQ</sequence>
<evidence type="ECO:0000256" key="4">
    <source>
        <dbReference type="SAM" id="SignalP"/>
    </source>
</evidence>
<dbReference type="SUPFAM" id="SSF53850">
    <property type="entry name" value="Periplasmic binding protein-like II"/>
    <property type="match status" value="1"/>
</dbReference>
<evidence type="ECO:0000313" key="6">
    <source>
        <dbReference type="Proteomes" id="UP000373149"/>
    </source>
</evidence>
<evidence type="ECO:0000313" key="5">
    <source>
        <dbReference type="EMBL" id="MPY49773.1"/>
    </source>
</evidence>
<dbReference type="PANTHER" id="PTHR30061">
    <property type="entry name" value="MALTOSE-BINDING PERIPLASMIC PROTEIN"/>
    <property type="match status" value="1"/>
</dbReference>
<dbReference type="InterPro" id="IPR006059">
    <property type="entry name" value="SBP"/>
</dbReference>
<dbReference type="Proteomes" id="UP000373149">
    <property type="component" value="Unassembled WGS sequence"/>
</dbReference>
<organism evidence="5 6">
    <name type="scientific">Streptomyces acidicola</name>
    <dbReference type="NCBI Taxonomy" id="2596892"/>
    <lineage>
        <taxon>Bacteria</taxon>
        <taxon>Bacillati</taxon>
        <taxon>Actinomycetota</taxon>
        <taxon>Actinomycetes</taxon>
        <taxon>Kitasatosporales</taxon>
        <taxon>Streptomycetaceae</taxon>
        <taxon>Streptomyces</taxon>
    </lineage>
</organism>
<comment type="caution">
    <text evidence="5">The sequence shown here is derived from an EMBL/GenBank/DDBJ whole genome shotgun (WGS) entry which is preliminary data.</text>
</comment>
<accession>A0A5N8WQV1</accession>
<proteinExistence type="inferred from homology"/>
<keyword evidence="6" id="KW-1185">Reference proteome</keyword>
<protein>
    <submittedName>
        <fullName evidence="5">Extracellular solute-binding protein</fullName>
    </submittedName>
</protein>
<evidence type="ECO:0000256" key="3">
    <source>
        <dbReference type="ARBA" id="ARBA00022729"/>
    </source>
</evidence>
<dbReference type="EMBL" id="VMNX01000045">
    <property type="protein sequence ID" value="MPY49773.1"/>
    <property type="molecule type" value="Genomic_DNA"/>
</dbReference>
<dbReference type="AlphaFoldDB" id="A0A5N8WQV1"/>
<dbReference type="GO" id="GO:1901982">
    <property type="term" value="F:maltose binding"/>
    <property type="evidence" value="ECO:0007669"/>
    <property type="project" value="TreeGrafter"/>
</dbReference>
<feature type="chain" id="PRO_5038950486" evidence="4">
    <location>
        <begin position="34"/>
        <end position="475"/>
    </location>
</feature>
<dbReference type="Pfam" id="PF13416">
    <property type="entry name" value="SBP_bac_8"/>
    <property type="match status" value="1"/>
</dbReference>
<keyword evidence="3 4" id="KW-0732">Signal</keyword>
<evidence type="ECO:0000256" key="1">
    <source>
        <dbReference type="ARBA" id="ARBA00008520"/>
    </source>
</evidence>
<dbReference type="GO" id="GO:0055052">
    <property type="term" value="C:ATP-binding cassette (ABC) transporter complex, substrate-binding subunit-containing"/>
    <property type="evidence" value="ECO:0007669"/>
    <property type="project" value="TreeGrafter"/>
</dbReference>
<reference evidence="5 6" key="1">
    <citation type="submission" date="2019-09" db="EMBL/GenBank/DDBJ databases">
        <authorList>
            <person name="Duangmal K."/>
            <person name="Teo W.F.A."/>
            <person name="Lipun K."/>
        </authorList>
    </citation>
    <scope>NUCLEOTIDE SEQUENCE [LARGE SCALE GENOMIC DNA]</scope>
    <source>
        <strain evidence="5 6">K1PN6</strain>
    </source>
</reference>
<dbReference type="GO" id="GO:0042956">
    <property type="term" value="P:maltodextrin transmembrane transport"/>
    <property type="evidence" value="ECO:0007669"/>
    <property type="project" value="TreeGrafter"/>
</dbReference>
<dbReference type="Gene3D" id="3.40.190.10">
    <property type="entry name" value="Periplasmic binding protein-like II"/>
    <property type="match status" value="2"/>
</dbReference>
<dbReference type="RefSeq" id="WP_152862803.1">
    <property type="nucleotide sequence ID" value="NZ_VMNX01000045.1"/>
</dbReference>
<gene>
    <name evidence="5" type="ORF">FPZ41_14845</name>
</gene>
<name>A0A5N8WQV1_9ACTN</name>
<dbReference type="GO" id="GO:0015768">
    <property type="term" value="P:maltose transport"/>
    <property type="evidence" value="ECO:0007669"/>
    <property type="project" value="TreeGrafter"/>
</dbReference>
<keyword evidence="2" id="KW-0813">Transport</keyword>
<dbReference type="PANTHER" id="PTHR30061:SF50">
    <property type="entry name" value="MALTOSE_MALTODEXTRIN-BINDING PERIPLASMIC PROTEIN"/>
    <property type="match status" value="1"/>
</dbReference>
<feature type="signal peptide" evidence="4">
    <location>
        <begin position="1"/>
        <end position="33"/>
    </location>
</feature>